<dbReference type="OrthoDB" id="9812611at2"/>
<feature type="domain" description="KilA-N DNA-binding" evidence="1">
    <location>
        <begin position="6"/>
        <end position="89"/>
    </location>
</feature>
<dbReference type="Pfam" id="PF10543">
    <property type="entry name" value="ORF6N"/>
    <property type="match status" value="1"/>
</dbReference>
<reference evidence="3" key="1">
    <citation type="submission" date="2016-10" db="EMBL/GenBank/DDBJ databases">
        <authorList>
            <person name="Varghese N."/>
            <person name="Submissions S."/>
        </authorList>
    </citation>
    <scope>NUCLEOTIDE SEQUENCE [LARGE SCALE GENOMIC DNA]</scope>
    <source>
        <strain evidence="3">CGMCC 1.8946</strain>
    </source>
</reference>
<accession>A0A1G4Q924</accession>
<dbReference type="STRING" id="624147.SAMN04487970_10069"/>
<dbReference type="EMBL" id="FMTT01000006">
    <property type="protein sequence ID" value="SCW41090.1"/>
    <property type="molecule type" value="Genomic_DNA"/>
</dbReference>
<protein>
    <submittedName>
        <fullName evidence="2">ORF6N domain-containing protein</fullName>
    </submittedName>
</protein>
<evidence type="ECO:0000313" key="3">
    <source>
        <dbReference type="Proteomes" id="UP000198601"/>
    </source>
</evidence>
<name>A0A1G4Q924_9BACL</name>
<keyword evidence="3" id="KW-1185">Reference proteome</keyword>
<gene>
    <name evidence="2" type="ORF">SAMN04487970_10069</name>
</gene>
<organism evidence="2 3">
    <name type="scientific">Paenibacillus tianmuensis</name>
    <dbReference type="NCBI Taxonomy" id="624147"/>
    <lineage>
        <taxon>Bacteria</taxon>
        <taxon>Bacillati</taxon>
        <taxon>Bacillota</taxon>
        <taxon>Bacilli</taxon>
        <taxon>Bacillales</taxon>
        <taxon>Paenibacillaceae</taxon>
        <taxon>Paenibacillus</taxon>
    </lineage>
</organism>
<proteinExistence type="predicted"/>
<evidence type="ECO:0000313" key="2">
    <source>
        <dbReference type="EMBL" id="SCW41090.1"/>
    </source>
</evidence>
<dbReference type="InterPro" id="IPR018873">
    <property type="entry name" value="KilA-N_DNA-bd_domain"/>
</dbReference>
<evidence type="ECO:0000259" key="1">
    <source>
        <dbReference type="Pfam" id="PF10543"/>
    </source>
</evidence>
<dbReference type="AlphaFoldDB" id="A0A1G4Q924"/>
<sequence>MKQLTVINHNNQRVLLTAQLAESYGTESKIISQNFNRNQDRYTEGKHFIALQGDEKREFLDRLQIEDSSKKAAVLYLWTEKGAWMHAKSLNTDAAWSAYEALVDDYYIKQALPVMTTTEIIAAMANQAVELEQKQAEQAKRITVMEKKIDDAVEIMGLNPIDGRKKVTALLNKIAQSLGGGSSYQDVRMDSYQRLESRAECNLSIRQTNKRKKMALEGVAKSKIDKVSKLDVIFDDARLTEIYFAIVKEMSVQNKVDTGDIAS</sequence>
<dbReference type="Proteomes" id="UP000198601">
    <property type="component" value="Unassembled WGS sequence"/>
</dbReference>
<dbReference type="RefSeq" id="WP_090668172.1">
    <property type="nucleotide sequence ID" value="NZ_FMTT01000006.1"/>
</dbReference>